<evidence type="ECO:0000313" key="6">
    <source>
        <dbReference type="EMBL" id="NEN80446.1"/>
    </source>
</evidence>
<evidence type="ECO:0000259" key="4">
    <source>
        <dbReference type="Pfam" id="PF01515"/>
    </source>
</evidence>
<dbReference type="InterPro" id="IPR042113">
    <property type="entry name" value="P_AcTrfase_dom1"/>
</dbReference>
<dbReference type="PANTHER" id="PTHR43356">
    <property type="entry name" value="PHOSPHATE ACETYLTRANSFERASE"/>
    <property type="match status" value="1"/>
</dbReference>
<dbReference type="Gene3D" id="3.40.50.10750">
    <property type="entry name" value="Isocitrate/Isopropylmalate dehydrogenase-like"/>
    <property type="match status" value="1"/>
</dbReference>
<dbReference type="InterPro" id="IPR050500">
    <property type="entry name" value="Phos_Acetyltrans/Butyryltrans"/>
</dbReference>
<evidence type="ECO:0000256" key="2">
    <source>
        <dbReference type="ARBA" id="ARBA00022679"/>
    </source>
</evidence>
<dbReference type="EMBL" id="JAAGXA010000020">
    <property type="protein sequence ID" value="NEN80446.1"/>
    <property type="molecule type" value="Genomic_DNA"/>
</dbReference>
<dbReference type="InterPro" id="IPR002505">
    <property type="entry name" value="PTA_PTB"/>
</dbReference>
<organism evidence="6 7">
    <name type="scientific">Nocardioides zeae</name>
    <dbReference type="NCBI Taxonomy" id="1457234"/>
    <lineage>
        <taxon>Bacteria</taxon>
        <taxon>Bacillati</taxon>
        <taxon>Actinomycetota</taxon>
        <taxon>Actinomycetes</taxon>
        <taxon>Propionibacteriales</taxon>
        <taxon>Nocardioidaceae</taxon>
        <taxon>Nocardioides</taxon>
    </lineage>
</organism>
<dbReference type="InterPro" id="IPR012147">
    <property type="entry name" value="P_Ac_Bu_trans"/>
</dbReference>
<reference evidence="5" key="3">
    <citation type="submission" date="2023-07" db="EMBL/GenBank/DDBJ databases">
        <title>Functional and genomic diversity of the sorghum phyllosphere microbiome.</title>
        <authorList>
            <person name="Shade A."/>
        </authorList>
    </citation>
    <scope>NUCLEOTIDE SEQUENCE</scope>
    <source>
        <strain evidence="5">SORGH_AS_1067</strain>
    </source>
</reference>
<keyword evidence="2" id="KW-0808">Transferase</keyword>
<dbReference type="GO" id="GO:0016746">
    <property type="term" value="F:acyltransferase activity"/>
    <property type="evidence" value="ECO:0007669"/>
    <property type="project" value="UniProtKB-KW"/>
</dbReference>
<dbReference type="RefSeq" id="WP_163774327.1">
    <property type="nucleotide sequence ID" value="NZ_JAAGXA010000020.1"/>
</dbReference>
<evidence type="ECO:0000256" key="3">
    <source>
        <dbReference type="ARBA" id="ARBA00023315"/>
    </source>
</evidence>
<gene>
    <name evidence="6" type="ORF">G3T38_19530</name>
    <name evidence="5" type="ORF">QE405_002681</name>
</gene>
<comment type="similarity">
    <text evidence="1">Belongs to the phosphate acetyltransferase and butyryltransferase family.</text>
</comment>
<accession>A0A6P0HPC6</accession>
<keyword evidence="7" id="KW-1185">Reference proteome</keyword>
<keyword evidence="3" id="KW-0012">Acyltransferase</keyword>
<evidence type="ECO:0000313" key="5">
    <source>
        <dbReference type="EMBL" id="MDQ1105397.1"/>
    </source>
</evidence>
<sequence length="282" mass="29191">MTVRIGLADAQDARVQEAAARLVAAGRVVPVLVGTAGDDAPPGAERVTAPAGTSPVDHLARLVAEGIVAAGVGGSLTSSAEMVRAGIRRLRRGRLVSACFAIGGPEGRWTTYADCVVVPDPDAAQLAEIAVTAAEHHERTFAERARVAMLSFSTAGSAAHPRVLLVQEATRRVREERPDLLVEGEVQFDVAVDPRVAARKAPGSQVAGAANVLVFPSLEAANIAYKVAERVGGATALGSFVLGLDRPWVDLSRGCSTDDIVATVDLLARAESAHRASDPMAG</sequence>
<dbReference type="AlphaFoldDB" id="A0A6P0HPC6"/>
<protein>
    <submittedName>
        <fullName evidence="5">Phosphate acetyltransferase</fullName>
    </submittedName>
</protein>
<dbReference type="PANTHER" id="PTHR43356:SF1">
    <property type="entry name" value="PHOSPHATE ACETYLTRANSFERASE EUTD"/>
    <property type="match status" value="1"/>
</dbReference>
<feature type="domain" description="Phosphate acetyl/butaryl transferase" evidence="4">
    <location>
        <begin position="60"/>
        <end position="264"/>
    </location>
</feature>
<dbReference type="EMBL" id="JAUTAN010000001">
    <property type="protein sequence ID" value="MDQ1105397.1"/>
    <property type="molecule type" value="Genomic_DNA"/>
</dbReference>
<dbReference type="InterPro" id="IPR042112">
    <property type="entry name" value="P_AcTrfase_dom2"/>
</dbReference>
<evidence type="ECO:0000313" key="7">
    <source>
        <dbReference type="Proteomes" id="UP000468687"/>
    </source>
</evidence>
<dbReference type="SUPFAM" id="SSF53659">
    <property type="entry name" value="Isocitrate/Isopropylmalate dehydrogenase-like"/>
    <property type="match status" value="1"/>
</dbReference>
<dbReference type="Proteomes" id="UP000468687">
    <property type="component" value="Unassembled WGS sequence"/>
</dbReference>
<reference evidence="6 7" key="1">
    <citation type="journal article" date="2014" name="Int. J. Syst. Evol. Microbiol.">
        <title>Nocardioides zeae sp. nov., isolated from the stem of Zea mays.</title>
        <authorList>
            <person name="Glaeser S.P."/>
            <person name="McInroy J.A."/>
            <person name="Busse H.J."/>
            <person name="Kampfer P."/>
        </authorList>
    </citation>
    <scope>NUCLEOTIDE SEQUENCE [LARGE SCALE GENOMIC DNA]</scope>
    <source>
        <strain evidence="6 7">JCM 30728</strain>
    </source>
</reference>
<dbReference type="Gene3D" id="3.40.50.10950">
    <property type="match status" value="1"/>
</dbReference>
<evidence type="ECO:0000256" key="1">
    <source>
        <dbReference type="ARBA" id="ARBA00005656"/>
    </source>
</evidence>
<dbReference type="PIRSF" id="PIRSF000428">
    <property type="entry name" value="P_Ac_trans"/>
    <property type="match status" value="1"/>
</dbReference>
<name>A0A6P0HPC6_9ACTN</name>
<dbReference type="Proteomes" id="UP001239215">
    <property type="component" value="Unassembled WGS sequence"/>
</dbReference>
<proteinExistence type="inferred from homology"/>
<dbReference type="Pfam" id="PF01515">
    <property type="entry name" value="PTA_PTB"/>
    <property type="match status" value="1"/>
</dbReference>
<comment type="caution">
    <text evidence="6">The sequence shown here is derived from an EMBL/GenBank/DDBJ whole genome shotgun (WGS) entry which is preliminary data.</text>
</comment>
<reference evidence="6" key="2">
    <citation type="submission" date="2020-02" db="EMBL/GenBank/DDBJ databases">
        <authorList>
            <person name="Li X.-J."/>
            <person name="Wang C.-M."/>
        </authorList>
    </citation>
    <scope>NUCLEOTIDE SEQUENCE</scope>
    <source>
        <strain evidence="6">JCM 30728</strain>
    </source>
</reference>